<protein>
    <recommendedName>
        <fullName evidence="4 5">Large ribosomal subunit protein uL10</fullName>
    </recommendedName>
</protein>
<dbReference type="Proteomes" id="UP000295832">
    <property type="component" value="Unassembled WGS sequence"/>
</dbReference>
<keyword evidence="5" id="KW-0699">rRNA-binding</keyword>
<evidence type="ECO:0000256" key="1">
    <source>
        <dbReference type="ARBA" id="ARBA00008889"/>
    </source>
</evidence>
<comment type="function">
    <text evidence="5">Forms part of the ribosomal stalk, playing a central role in the interaction of the ribosome with GTP-bound translation factors.</text>
</comment>
<dbReference type="GO" id="GO:0070180">
    <property type="term" value="F:large ribosomal subunit rRNA binding"/>
    <property type="evidence" value="ECO:0007669"/>
    <property type="project" value="UniProtKB-UniRule"/>
</dbReference>
<dbReference type="InterPro" id="IPR001790">
    <property type="entry name" value="Ribosomal_uL10"/>
</dbReference>
<dbReference type="AlphaFoldDB" id="A0A4R8GT92"/>
<dbReference type="InterPro" id="IPR043141">
    <property type="entry name" value="Ribosomal_uL10-like_sf"/>
</dbReference>
<keyword evidence="3 5" id="KW-0687">Ribonucleoprotein</keyword>
<dbReference type="GO" id="GO:0006412">
    <property type="term" value="P:translation"/>
    <property type="evidence" value="ECO:0007669"/>
    <property type="project" value="UniProtKB-UniRule"/>
</dbReference>
<evidence type="ECO:0000256" key="3">
    <source>
        <dbReference type="ARBA" id="ARBA00023274"/>
    </source>
</evidence>
<dbReference type="PANTHER" id="PTHR11560">
    <property type="entry name" value="39S RIBOSOMAL PROTEIN L10, MITOCHONDRIAL"/>
    <property type="match status" value="1"/>
</dbReference>
<dbReference type="GO" id="GO:0003735">
    <property type="term" value="F:structural constituent of ribosome"/>
    <property type="evidence" value="ECO:0007669"/>
    <property type="project" value="InterPro"/>
</dbReference>
<comment type="subunit">
    <text evidence="5">Part of the ribosomal stalk of the 50S ribosomal subunit. The N-terminus interacts with L11 and the large rRNA to form the base of the stalk. The C-terminus forms an elongated spine to which L12 dimers bind in a sequential fashion forming a multimeric L10(L12)X complex.</text>
</comment>
<dbReference type="Gene3D" id="3.30.70.1730">
    <property type="match status" value="1"/>
</dbReference>
<dbReference type="STRING" id="926561.GCA_000379025_02197"/>
<dbReference type="CDD" id="cd05797">
    <property type="entry name" value="Ribosomal_L10"/>
    <property type="match status" value="1"/>
</dbReference>
<keyword evidence="2 5" id="KW-0689">Ribosomal protein</keyword>
<reference evidence="6 7" key="1">
    <citation type="submission" date="2019-03" db="EMBL/GenBank/DDBJ databases">
        <title>Subsurface microbial communities from deep shales in Ohio and West Virginia, USA.</title>
        <authorList>
            <person name="Wrighton K."/>
        </authorList>
    </citation>
    <scope>NUCLEOTIDE SEQUENCE [LARGE SCALE GENOMIC DNA]</scope>
    <source>
        <strain evidence="6 7">MSL 6dP</strain>
    </source>
</reference>
<keyword evidence="7" id="KW-1185">Reference proteome</keyword>
<evidence type="ECO:0000256" key="2">
    <source>
        <dbReference type="ARBA" id="ARBA00022980"/>
    </source>
</evidence>
<dbReference type="SUPFAM" id="SSF160369">
    <property type="entry name" value="Ribosomal protein L10-like"/>
    <property type="match status" value="1"/>
</dbReference>
<dbReference type="InterPro" id="IPR002363">
    <property type="entry name" value="Ribosomal_uL10_CS_bac"/>
</dbReference>
<name>A0A4R8GT92_9FIRM</name>
<accession>A0A4R8GT92</accession>
<gene>
    <name evidence="5" type="primary">rplJ</name>
    <name evidence="6" type="ORF">C7959_11843</name>
</gene>
<dbReference type="InterPro" id="IPR047865">
    <property type="entry name" value="Ribosomal_uL10_bac_type"/>
</dbReference>
<dbReference type="HAMAP" id="MF_00362">
    <property type="entry name" value="Ribosomal_uL10"/>
    <property type="match status" value="1"/>
</dbReference>
<evidence type="ECO:0000256" key="4">
    <source>
        <dbReference type="ARBA" id="ARBA00035202"/>
    </source>
</evidence>
<comment type="similarity">
    <text evidence="1 5">Belongs to the universal ribosomal protein uL10 family.</text>
</comment>
<comment type="caution">
    <text evidence="6">The sequence shown here is derived from an EMBL/GenBank/DDBJ whole genome shotgun (WGS) entry which is preliminary data.</text>
</comment>
<dbReference type="NCBIfam" id="NF000955">
    <property type="entry name" value="PRK00099.1-1"/>
    <property type="match status" value="1"/>
</dbReference>
<dbReference type="GO" id="GO:0015934">
    <property type="term" value="C:large ribosomal subunit"/>
    <property type="evidence" value="ECO:0007669"/>
    <property type="project" value="InterPro"/>
</dbReference>
<keyword evidence="5" id="KW-0694">RNA-binding</keyword>
<sequence length="173" mass="18747">MGQHGKKELIVQDLVEKFSNAKSAVLTDYRGLNVGEVTELRAKLREAGVEYKVAKNTLTYLAAKETGYEDIKEYLSGPIAIAFSSEDPVAPAKILSDFAKDHDNLEIKSGILSGDILDADGIKALADIPPREVLLAQIARGMKAPISGLVYSLKYPINGLVYALNAVKEKKAE</sequence>
<dbReference type="EMBL" id="SOEG01000018">
    <property type="protein sequence ID" value="TDX49297.1"/>
    <property type="molecule type" value="Genomic_DNA"/>
</dbReference>
<evidence type="ECO:0000256" key="5">
    <source>
        <dbReference type="HAMAP-Rule" id="MF_00362"/>
    </source>
</evidence>
<dbReference type="RefSeq" id="WP_134117319.1">
    <property type="nucleotide sequence ID" value="NZ_SOEG01000018.1"/>
</dbReference>
<evidence type="ECO:0000313" key="7">
    <source>
        <dbReference type="Proteomes" id="UP000295832"/>
    </source>
</evidence>
<evidence type="ECO:0000313" key="6">
    <source>
        <dbReference type="EMBL" id="TDX49297.1"/>
    </source>
</evidence>
<dbReference type="Pfam" id="PF00466">
    <property type="entry name" value="Ribosomal_L10"/>
    <property type="match status" value="1"/>
</dbReference>
<dbReference type="Gene3D" id="6.10.250.290">
    <property type="match status" value="1"/>
</dbReference>
<dbReference type="PROSITE" id="PS01109">
    <property type="entry name" value="RIBOSOMAL_L10"/>
    <property type="match status" value="1"/>
</dbReference>
<proteinExistence type="inferred from homology"/>
<organism evidence="6 7">
    <name type="scientific">Orenia marismortui</name>
    <dbReference type="NCBI Taxonomy" id="46469"/>
    <lineage>
        <taxon>Bacteria</taxon>
        <taxon>Bacillati</taxon>
        <taxon>Bacillota</taxon>
        <taxon>Clostridia</taxon>
        <taxon>Halanaerobiales</taxon>
        <taxon>Halobacteroidaceae</taxon>
        <taxon>Orenia</taxon>
    </lineage>
</organism>
<dbReference type="InterPro" id="IPR022973">
    <property type="entry name" value="Ribosomal_uL10_bac"/>
</dbReference>